<evidence type="ECO:0000313" key="2">
    <source>
        <dbReference type="EMBL" id="MFC4336021.1"/>
    </source>
</evidence>
<reference evidence="3" key="1">
    <citation type="journal article" date="2019" name="Int. J. Syst. Evol. Microbiol.">
        <title>The Global Catalogue of Microorganisms (GCM) 10K type strain sequencing project: providing services to taxonomists for standard genome sequencing and annotation.</title>
        <authorList>
            <consortium name="The Broad Institute Genomics Platform"/>
            <consortium name="The Broad Institute Genome Sequencing Center for Infectious Disease"/>
            <person name="Wu L."/>
            <person name="Ma J."/>
        </authorList>
    </citation>
    <scope>NUCLEOTIDE SEQUENCE [LARGE SCALE GENOMIC DNA]</scope>
    <source>
        <strain evidence="3">IBRC-M 10908</strain>
    </source>
</reference>
<evidence type="ECO:0000313" key="3">
    <source>
        <dbReference type="Proteomes" id="UP001595823"/>
    </source>
</evidence>
<organism evidence="2 3">
    <name type="scientific">Salininema proteolyticum</name>
    <dbReference type="NCBI Taxonomy" id="1607685"/>
    <lineage>
        <taxon>Bacteria</taxon>
        <taxon>Bacillati</taxon>
        <taxon>Actinomycetota</taxon>
        <taxon>Actinomycetes</taxon>
        <taxon>Glycomycetales</taxon>
        <taxon>Glycomycetaceae</taxon>
        <taxon>Salininema</taxon>
    </lineage>
</organism>
<dbReference type="EMBL" id="JBHSDK010000015">
    <property type="protein sequence ID" value="MFC4336021.1"/>
    <property type="molecule type" value="Genomic_DNA"/>
</dbReference>
<accession>A0ABV8TZR3</accession>
<proteinExistence type="predicted"/>
<feature type="region of interest" description="Disordered" evidence="1">
    <location>
        <begin position="121"/>
        <end position="141"/>
    </location>
</feature>
<dbReference type="InterPro" id="IPR039452">
    <property type="entry name" value="DUF5403"/>
</dbReference>
<comment type="caution">
    <text evidence="2">The sequence shown here is derived from an EMBL/GenBank/DDBJ whole genome shotgun (WGS) entry which is preliminary data.</text>
</comment>
<protein>
    <submittedName>
        <fullName evidence="2">DUF5403 family protein</fullName>
    </submittedName>
</protein>
<dbReference type="Pfam" id="PF17395">
    <property type="entry name" value="DUF5403"/>
    <property type="match status" value="1"/>
</dbReference>
<dbReference type="Proteomes" id="UP001595823">
    <property type="component" value="Unassembled WGS sequence"/>
</dbReference>
<dbReference type="RefSeq" id="WP_380621445.1">
    <property type="nucleotide sequence ID" value="NZ_JBHSDK010000015.1"/>
</dbReference>
<name>A0ABV8TZR3_9ACTN</name>
<keyword evidence="3" id="KW-1185">Reference proteome</keyword>
<evidence type="ECO:0000256" key="1">
    <source>
        <dbReference type="SAM" id="MobiDB-lite"/>
    </source>
</evidence>
<gene>
    <name evidence="2" type="ORF">ACFPET_12480</name>
</gene>
<sequence>MGDLHIYQRVPDTNLKLEKTIGQIDGVQEALRDYVFAAKARGDVMLIEHRVDGHAELQTEAGKVDHYLVLSDERGERYAAAIEFGRAAYKDPDTGTVYPQTDGLFILHKAMDVPIKHTVKPLKIKARRKPGPKKKRKRKKS</sequence>